<dbReference type="InterPro" id="IPR005149">
    <property type="entry name" value="Tscrpt_reg_PadR_N"/>
</dbReference>
<organism evidence="3 4">
    <name type="scientific">Limosilactobacillus fermentum NB-22</name>
    <dbReference type="NCBI Taxonomy" id="1408443"/>
    <lineage>
        <taxon>Bacteria</taxon>
        <taxon>Bacillati</taxon>
        <taxon>Bacillota</taxon>
        <taxon>Bacilli</taxon>
        <taxon>Lactobacillales</taxon>
        <taxon>Lactobacillaceae</taxon>
        <taxon>Limosilactobacillus</taxon>
    </lineage>
</organism>
<dbReference type="PANTHER" id="PTHR43252:SF6">
    <property type="entry name" value="NEGATIVE TRANSCRIPTION REGULATOR PADR"/>
    <property type="match status" value="1"/>
</dbReference>
<dbReference type="EMBL" id="AYHA01000086">
    <property type="protein sequence ID" value="ESS01457.1"/>
    <property type="molecule type" value="Genomic_DNA"/>
</dbReference>
<feature type="domain" description="Transcription regulator PadR C-terminal" evidence="2">
    <location>
        <begin position="99"/>
        <end position="173"/>
    </location>
</feature>
<dbReference type="AlphaFoldDB" id="A0A829LY67"/>
<dbReference type="PANTHER" id="PTHR43252">
    <property type="entry name" value="TRANSCRIPTIONAL REGULATOR YQJI"/>
    <property type="match status" value="1"/>
</dbReference>
<evidence type="ECO:0000259" key="1">
    <source>
        <dbReference type="Pfam" id="PF03551"/>
    </source>
</evidence>
<evidence type="ECO:0000313" key="4">
    <source>
        <dbReference type="Proteomes" id="UP000018412"/>
    </source>
</evidence>
<dbReference type="SUPFAM" id="SSF46785">
    <property type="entry name" value="Winged helix' DNA-binding domain"/>
    <property type="match status" value="1"/>
</dbReference>
<name>A0A829LY67_LIMFE</name>
<feature type="domain" description="Transcription regulator PadR N-terminal" evidence="1">
    <location>
        <begin position="13"/>
        <end position="85"/>
    </location>
</feature>
<evidence type="ECO:0000259" key="2">
    <source>
        <dbReference type="Pfam" id="PF10400"/>
    </source>
</evidence>
<protein>
    <submittedName>
        <fullName evidence="3">PadR family transcriptional regulator</fullName>
    </submittedName>
</protein>
<dbReference type="Pfam" id="PF10400">
    <property type="entry name" value="Vir_act_alpha_C"/>
    <property type="match status" value="1"/>
</dbReference>
<comment type="caution">
    <text evidence="3">The sequence shown here is derived from an EMBL/GenBank/DDBJ whole genome shotgun (WGS) entry which is preliminary data.</text>
</comment>
<dbReference type="InterPro" id="IPR018309">
    <property type="entry name" value="Tscrpt_reg_PadR_C"/>
</dbReference>
<dbReference type="Gene3D" id="1.10.10.10">
    <property type="entry name" value="Winged helix-like DNA-binding domain superfamily/Winged helix DNA-binding domain"/>
    <property type="match status" value="1"/>
</dbReference>
<reference evidence="4" key="1">
    <citation type="submission" date="2013-10" db="EMBL/GenBank/DDBJ databases">
        <title>Draft genome sequence of Lactobacillus fermentum NB-22.</title>
        <authorList>
            <person name="Chaplin A.V."/>
            <person name="Shkoporov A.N."/>
            <person name="Khokhlova E.V."/>
            <person name="Efimov B.A."/>
            <person name="Kafarskaia L.I."/>
        </authorList>
    </citation>
    <scope>NUCLEOTIDE SEQUENCE [LARGE SCALE GENOMIC DNA]</scope>
    <source>
        <strain evidence="4">NB-22</strain>
    </source>
</reference>
<dbReference type="Gene3D" id="6.10.140.190">
    <property type="match status" value="1"/>
</dbReference>
<dbReference type="InterPro" id="IPR036390">
    <property type="entry name" value="WH_DNA-bd_sf"/>
</dbReference>
<accession>A0A829LY67</accession>
<dbReference type="Pfam" id="PF03551">
    <property type="entry name" value="PadR"/>
    <property type="match status" value="1"/>
</dbReference>
<gene>
    <name evidence="3" type="ORF">NB22_04565</name>
</gene>
<reference evidence="3 4" key="2">
    <citation type="journal article" date="2015" name="Genome Announc.">
        <title>Draft Genome Sequence of Lactobacillus fermentum NB-22.</title>
        <authorList>
            <person name="Chaplin A.V."/>
            <person name="Shkoporov A.N."/>
            <person name="Efimov B.A."/>
            <person name="Pikina A.P."/>
            <person name="Borisova O.Y."/>
            <person name="Gladko I.A."/>
            <person name="Postnikova E.A."/>
            <person name="Lordkipanidze A.E."/>
            <person name="Kafarskaia L.I."/>
        </authorList>
    </citation>
    <scope>NUCLEOTIDE SEQUENCE [LARGE SCALE GENOMIC DNA]</scope>
    <source>
        <strain evidence="3 4">NB-22</strain>
    </source>
</reference>
<sequence>MGVPAKRILPYVILGIIEEHGQLSGKDITKEFTTDIGEFWKSSHSQIYPELRRMTTDYWLAVVPDPDNDKEIHYQLTTEGRRILNQWLQTPNQALPVSKDLFSLKMFFIKDQDDPRMAVLIENQRRLVEASLAHLNERKKRLFSSPQAIRESYGHYLILERAISRQQAQLQWLAGLTPPKKG</sequence>
<dbReference type="InterPro" id="IPR036388">
    <property type="entry name" value="WH-like_DNA-bd_sf"/>
</dbReference>
<evidence type="ECO:0000313" key="3">
    <source>
        <dbReference type="EMBL" id="ESS01457.1"/>
    </source>
</evidence>
<proteinExistence type="predicted"/>
<dbReference type="Proteomes" id="UP000018412">
    <property type="component" value="Unassembled WGS sequence"/>
</dbReference>